<evidence type="ECO:0000256" key="1">
    <source>
        <dbReference type="SAM" id="MobiDB-lite"/>
    </source>
</evidence>
<comment type="caution">
    <text evidence="2">The sequence shown here is derived from an EMBL/GenBank/DDBJ whole genome shotgun (WGS) entry which is preliminary data.</text>
</comment>
<dbReference type="EMBL" id="JANAWD010001562">
    <property type="protein sequence ID" value="KAJ3473110.1"/>
    <property type="molecule type" value="Genomic_DNA"/>
</dbReference>
<evidence type="ECO:0000313" key="3">
    <source>
        <dbReference type="Proteomes" id="UP001212997"/>
    </source>
</evidence>
<reference evidence="2" key="1">
    <citation type="submission" date="2022-07" db="EMBL/GenBank/DDBJ databases">
        <title>Genome Sequence of Physisporinus lineatus.</title>
        <authorList>
            <person name="Buettner E."/>
        </authorList>
    </citation>
    <scope>NUCLEOTIDE SEQUENCE</scope>
    <source>
        <strain evidence="2">VT162</strain>
    </source>
</reference>
<dbReference type="Proteomes" id="UP001212997">
    <property type="component" value="Unassembled WGS sequence"/>
</dbReference>
<proteinExistence type="predicted"/>
<feature type="region of interest" description="Disordered" evidence="1">
    <location>
        <begin position="1"/>
        <end position="42"/>
    </location>
</feature>
<dbReference type="AlphaFoldDB" id="A0AAD5UT95"/>
<sequence length="246" mass="26585">MADATDTSGRRDGSPGGDNNNSGDNDNSIGKDEVQKSPDPIEVVHPNLGYRDMVNLDLVISESEKTTETVSRVKARSFKAYTLHEYIDLVAKGNSADRNIRCQLRARAHQWSLRQMSELEDAWRVEFIEKFGRLESTRDMDDQGKSINVVTDDSGAGEPLHTHSPKVPLLSLAAFPFCNNFSHLMADTTSGSSGDGNSPPGGSTGTGAVPRVANEISEQETNTPRPVPKKTPAPATSDSEKDADVS</sequence>
<feature type="region of interest" description="Disordered" evidence="1">
    <location>
        <begin position="189"/>
        <end position="246"/>
    </location>
</feature>
<keyword evidence="3" id="KW-1185">Reference proteome</keyword>
<gene>
    <name evidence="2" type="ORF">NLI96_g13126</name>
</gene>
<evidence type="ECO:0000313" key="2">
    <source>
        <dbReference type="EMBL" id="KAJ3473110.1"/>
    </source>
</evidence>
<feature type="compositionally biased region" description="Low complexity" evidence="1">
    <location>
        <begin position="17"/>
        <end position="28"/>
    </location>
</feature>
<organism evidence="2 3">
    <name type="scientific">Meripilus lineatus</name>
    <dbReference type="NCBI Taxonomy" id="2056292"/>
    <lineage>
        <taxon>Eukaryota</taxon>
        <taxon>Fungi</taxon>
        <taxon>Dikarya</taxon>
        <taxon>Basidiomycota</taxon>
        <taxon>Agaricomycotina</taxon>
        <taxon>Agaricomycetes</taxon>
        <taxon>Polyporales</taxon>
        <taxon>Meripilaceae</taxon>
        <taxon>Meripilus</taxon>
    </lineage>
</organism>
<name>A0AAD5UT95_9APHY</name>
<accession>A0AAD5UT95</accession>
<protein>
    <submittedName>
        <fullName evidence="2">Uncharacterized protein</fullName>
    </submittedName>
</protein>
<feature type="compositionally biased region" description="Low complexity" evidence="1">
    <location>
        <begin position="189"/>
        <end position="201"/>
    </location>
</feature>